<organism evidence="1 2">
    <name type="scientific">Chaetomium tenue</name>
    <dbReference type="NCBI Taxonomy" id="1854479"/>
    <lineage>
        <taxon>Eukaryota</taxon>
        <taxon>Fungi</taxon>
        <taxon>Dikarya</taxon>
        <taxon>Ascomycota</taxon>
        <taxon>Pezizomycotina</taxon>
        <taxon>Sordariomycetes</taxon>
        <taxon>Sordariomycetidae</taxon>
        <taxon>Sordariales</taxon>
        <taxon>Chaetomiaceae</taxon>
        <taxon>Chaetomium</taxon>
    </lineage>
</organism>
<name>A0ACB7P9F0_9PEZI</name>
<comment type="caution">
    <text evidence="1">The sequence shown here is derived from an EMBL/GenBank/DDBJ whole genome shotgun (WGS) entry which is preliminary data.</text>
</comment>
<dbReference type="Proteomes" id="UP000724584">
    <property type="component" value="Unassembled WGS sequence"/>
</dbReference>
<proteinExistence type="predicted"/>
<keyword evidence="2" id="KW-1185">Reference proteome</keyword>
<sequence>MGQGCSSIIGTFTQPQLSNFRKSSIEPITQGEAEVVGPHVEVERFARAMQEMPHLVRLEVLTGAKRLESALGGIADLLRTENHADIDWKGGPIFDNRPGVHSGPHNQNTLEWKIPLAHGNESGEFPHKVLEMKSFALSIGLIQDSVGDQVWQNRAETTFGELEAVLSLWLSRLGDNQSMLSRNEDLYKRQGLHWRIVGVGSSSDSTTLKTLSQWTGCRMLAFKEGPGSGFWDTPWSSIGPTTCFGMHLIYPPEPPENGAVPTPTLTGDTPTPAEDVEYYVTRKRDTTLVKQCTCELIHLFIEAIAVRINAIGGEARRLSTEERRKSGSRVWEHPLLMDLAGKILASGVVETIEEGLELVVPSFVKHNLLPKEEPEE</sequence>
<dbReference type="EMBL" id="JAGIZQ010000004">
    <property type="protein sequence ID" value="KAH6632622.1"/>
    <property type="molecule type" value="Genomic_DNA"/>
</dbReference>
<evidence type="ECO:0000313" key="2">
    <source>
        <dbReference type="Proteomes" id="UP000724584"/>
    </source>
</evidence>
<evidence type="ECO:0000313" key="1">
    <source>
        <dbReference type="EMBL" id="KAH6632622.1"/>
    </source>
</evidence>
<protein>
    <submittedName>
        <fullName evidence="1">Uncharacterized protein</fullName>
    </submittedName>
</protein>
<accession>A0ACB7P9F0</accession>
<reference evidence="1 2" key="1">
    <citation type="journal article" date="2021" name="Nat. Commun.">
        <title>Genetic determinants of endophytism in the Arabidopsis root mycobiome.</title>
        <authorList>
            <person name="Mesny F."/>
            <person name="Miyauchi S."/>
            <person name="Thiergart T."/>
            <person name="Pickel B."/>
            <person name="Atanasova L."/>
            <person name="Karlsson M."/>
            <person name="Huettel B."/>
            <person name="Barry K.W."/>
            <person name="Haridas S."/>
            <person name="Chen C."/>
            <person name="Bauer D."/>
            <person name="Andreopoulos W."/>
            <person name="Pangilinan J."/>
            <person name="LaButti K."/>
            <person name="Riley R."/>
            <person name="Lipzen A."/>
            <person name="Clum A."/>
            <person name="Drula E."/>
            <person name="Henrissat B."/>
            <person name="Kohler A."/>
            <person name="Grigoriev I.V."/>
            <person name="Martin F.M."/>
            <person name="Hacquard S."/>
        </authorList>
    </citation>
    <scope>NUCLEOTIDE SEQUENCE [LARGE SCALE GENOMIC DNA]</scope>
    <source>
        <strain evidence="1 2">MPI-SDFR-AT-0079</strain>
    </source>
</reference>
<gene>
    <name evidence="1" type="ORF">F5144DRAFT_603357</name>
</gene>